<evidence type="ECO:0000313" key="2">
    <source>
        <dbReference type="EMBL" id="CAB4317149.1"/>
    </source>
</evidence>
<reference evidence="4" key="1">
    <citation type="journal article" date="2020" name="Genome Biol.">
        <title>Gamete binning: chromosome-level and haplotype-resolved genome assembly enabled by high-throughput single-cell sequencing of gamete genomes.</title>
        <authorList>
            <person name="Campoy J.A."/>
            <person name="Sun H."/>
            <person name="Goel M."/>
            <person name="Jiao W.-B."/>
            <person name="Folz-Donahue K."/>
            <person name="Wang N."/>
            <person name="Rubio M."/>
            <person name="Liu C."/>
            <person name="Kukat C."/>
            <person name="Ruiz D."/>
            <person name="Huettel B."/>
            <person name="Schneeberger K."/>
        </authorList>
    </citation>
    <scope>NUCLEOTIDE SEQUENCE [LARGE SCALE GENOMIC DNA]</scope>
    <source>
        <strain evidence="4">cv. Rojo Pasion</strain>
    </source>
</reference>
<evidence type="ECO:0000313" key="3">
    <source>
        <dbReference type="Proteomes" id="UP000507222"/>
    </source>
</evidence>
<protein>
    <submittedName>
        <fullName evidence="2">Uncharacterized protein</fullName>
    </submittedName>
</protein>
<dbReference type="Proteomes" id="UP000507222">
    <property type="component" value="Unassembled WGS sequence"/>
</dbReference>
<evidence type="ECO:0000313" key="4">
    <source>
        <dbReference type="Proteomes" id="UP000507245"/>
    </source>
</evidence>
<organism evidence="2 4">
    <name type="scientific">Prunus armeniaca</name>
    <name type="common">Apricot</name>
    <name type="synonym">Armeniaca vulgaris</name>
    <dbReference type="NCBI Taxonomy" id="36596"/>
    <lineage>
        <taxon>Eukaryota</taxon>
        <taxon>Viridiplantae</taxon>
        <taxon>Streptophyta</taxon>
        <taxon>Embryophyta</taxon>
        <taxon>Tracheophyta</taxon>
        <taxon>Spermatophyta</taxon>
        <taxon>Magnoliopsida</taxon>
        <taxon>eudicotyledons</taxon>
        <taxon>Gunneridae</taxon>
        <taxon>Pentapetalae</taxon>
        <taxon>rosids</taxon>
        <taxon>fabids</taxon>
        <taxon>Rosales</taxon>
        <taxon>Rosaceae</taxon>
        <taxon>Amygdaloideae</taxon>
        <taxon>Amygdaleae</taxon>
        <taxon>Prunus</taxon>
    </lineage>
</organism>
<dbReference type="AlphaFoldDB" id="A0A6J5XTP2"/>
<dbReference type="Proteomes" id="UP000507245">
    <property type="component" value="Unassembled WGS sequence"/>
</dbReference>
<dbReference type="EMBL" id="CAEKKB010000007">
    <property type="protein sequence ID" value="CAB4317149.1"/>
    <property type="molecule type" value="Genomic_DNA"/>
</dbReference>
<sequence>MADVSKVLPSFDLFRGANKNSGSQVPILIGILLSDDNLVQSNVGNCSPLCSSARYSIYWAVTIPGWPESW</sequence>
<evidence type="ECO:0000313" key="1">
    <source>
        <dbReference type="EMBL" id="CAB4286780.1"/>
    </source>
</evidence>
<proteinExistence type="predicted"/>
<gene>
    <name evidence="1" type="ORF">CURHAP_LOCUS44493</name>
    <name evidence="2" type="ORF">ORAREDHAP_LOCUS43842</name>
</gene>
<keyword evidence="4" id="KW-1185">Reference proteome</keyword>
<name>A0A6J5XTP2_PRUAR</name>
<dbReference type="EMBL" id="CAEKDK010000007">
    <property type="protein sequence ID" value="CAB4286780.1"/>
    <property type="molecule type" value="Genomic_DNA"/>
</dbReference>
<reference evidence="2 3" key="2">
    <citation type="submission" date="2020-05" db="EMBL/GenBank/DDBJ databases">
        <authorList>
            <person name="Campoy J."/>
            <person name="Schneeberger K."/>
            <person name="Spophaly S."/>
        </authorList>
    </citation>
    <scope>NUCLEOTIDE SEQUENCE [LARGE SCALE GENOMIC DNA]</scope>
    <source>
        <strain evidence="2">PruArmRojPasFocal</strain>
    </source>
</reference>
<accession>A0A6J5XTP2</accession>